<gene>
    <name evidence="8" type="ORF">CGI_10027441</name>
</gene>
<dbReference type="InterPro" id="IPR012340">
    <property type="entry name" value="NA-bd_OB-fold"/>
</dbReference>
<evidence type="ECO:0000256" key="6">
    <source>
        <dbReference type="SAM" id="MobiDB-lite"/>
    </source>
</evidence>
<dbReference type="InterPro" id="IPR041679">
    <property type="entry name" value="DNA2/NAM7-like_C"/>
</dbReference>
<dbReference type="InterPro" id="IPR047187">
    <property type="entry name" value="SF1_C_Upf1"/>
</dbReference>
<feature type="domain" description="RNB" evidence="7">
    <location>
        <begin position="402"/>
        <end position="768"/>
    </location>
</feature>
<evidence type="ECO:0000256" key="4">
    <source>
        <dbReference type="ARBA" id="ARBA00022806"/>
    </source>
</evidence>
<feature type="region of interest" description="Disordered" evidence="6">
    <location>
        <begin position="2116"/>
        <end position="2251"/>
    </location>
</feature>
<dbReference type="GO" id="GO:0003723">
    <property type="term" value="F:RNA binding"/>
    <property type="evidence" value="ECO:0007669"/>
    <property type="project" value="InterPro"/>
</dbReference>
<feature type="compositionally biased region" description="Basic and acidic residues" evidence="6">
    <location>
        <begin position="2120"/>
        <end position="2140"/>
    </location>
</feature>
<dbReference type="CDD" id="cd18808">
    <property type="entry name" value="SF1_C_Upf1"/>
    <property type="match status" value="2"/>
</dbReference>
<evidence type="ECO:0000313" key="8">
    <source>
        <dbReference type="EMBL" id="EKC29228.1"/>
    </source>
</evidence>
<dbReference type="Pfam" id="PF25049">
    <property type="entry name" value="OB_HELZ2"/>
    <property type="match status" value="2"/>
</dbReference>
<keyword evidence="3" id="KW-0378">Hydrolase</keyword>
<feature type="compositionally biased region" description="Polar residues" evidence="6">
    <location>
        <begin position="1785"/>
        <end position="1795"/>
    </location>
</feature>
<dbReference type="SMART" id="SM00955">
    <property type="entry name" value="RNB"/>
    <property type="match status" value="1"/>
</dbReference>
<comment type="similarity">
    <text evidence="1">Belongs to the DNA2/NAM7 helicase family.</text>
</comment>
<feature type="region of interest" description="Disordered" evidence="6">
    <location>
        <begin position="1772"/>
        <end position="1806"/>
    </location>
</feature>
<reference evidence="8" key="1">
    <citation type="journal article" date="2012" name="Nature">
        <title>The oyster genome reveals stress adaptation and complexity of shell formation.</title>
        <authorList>
            <person name="Zhang G."/>
            <person name="Fang X."/>
            <person name="Guo X."/>
            <person name="Li L."/>
            <person name="Luo R."/>
            <person name="Xu F."/>
            <person name="Yang P."/>
            <person name="Zhang L."/>
            <person name="Wang X."/>
            <person name="Qi H."/>
            <person name="Xiong Z."/>
            <person name="Que H."/>
            <person name="Xie Y."/>
            <person name="Holland P.W."/>
            <person name="Paps J."/>
            <person name="Zhu Y."/>
            <person name="Wu F."/>
            <person name="Chen Y."/>
            <person name="Wang J."/>
            <person name="Peng C."/>
            <person name="Meng J."/>
            <person name="Yang L."/>
            <person name="Liu J."/>
            <person name="Wen B."/>
            <person name="Zhang N."/>
            <person name="Huang Z."/>
            <person name="Zhu Q."/>
            <person name="Feng Y."/>
            <person name="Mount A."/>
            <person name="Hedgecock D."/>
            <person name="Xu Z."/>
            <person name="Liu Y."/>
            <person name="Domazet-Loso T."/>
            <person name="Du Y."/>
            <person name="Sun X."/>
            <person name="Zhang S."/>
            <person name="Liu B."/>
            <person name="Cheng P."/>
            <person name="Jiang X."/>
            <person name="Li J."/>
            <person name="Fan D."/>
            <person name="Wang W."/>
            <person name="Fu W."/>
            <person name="Wang T."/>
            <person name="Wang B."/>
            <person name="Zhang J."/>
            <person name="Peng Z."/>
            <person name="Li Y."/>
            <person name="Li N."/>
            <person name="Wang J."/>
            <person name="Chen M."/>
            <person name="He Y."/>
            <person name="Tan F."/>
            <person name="Song X."/>
            <person name="Zheng Q."/>
            <person name="Huang R."/>
            <person name="Yang H."/>
            <person name="Du X."/>
            <person name="Chen L."/>
            <person name="Yang M."/>
            <person name="Gaffney P.M."/>
            <person name="Wang S."/>
            <person name="Luo L."/>
            <person name="She Z."/>
            <person name="Ming Y."/>
            <person name="Huang W."/>
            <person name="Zhang S."/>
            <person name="Huang B."/>
            <person name="Zhang Y."/>
            <person name="Qu T."/>
            <person name="Ni P."/>
            <person name="Miao G."/>
            <person name="Wang J."/>
            <person name="Wang Q."/>
            <person name="Steinberg C.E."/>
            <person name="Wang H."/>
            <person name="Li N."/>
            <person name="Qian L."/>
            <person name="Zhang G."/>
            <person name="Li Y."/>
            <person name="Yang H."/>
            <person name="Liu X."/>
            <person name="Wang J."/>
            <person name="Yin Y."/>
            <person name="Wang J."/>
        </authorList>
    </citation>
    <scope>NUCLEOTIDE SEQUENCE [LARGE SCALE GENOMIC DNA]</scope>
    <source>
        <strain evidence="8">05x7-T-G4-1.051#20</strain>
    </source>
</reference>
<dbReference type="PANTHER" id="PTHR43788">
    <property type="entry name" value="DNA2/NAM7 HELICASE FAMILY MEMBER"/>
    <property type="match status" value="1"/>
</dbReference>
<feature type="region of interest" description="Disordered" evidence="6">
    <location>
        <begin position="2263"/>
        <end position="2285"/>
    </location>
</feature>
<name>K1Q5N8_MAGGI</name>
<feature type="compositionally biased region" description="Low complexity" evidence="6">
    <location>
        <begin position="2275"/>
        <end position="2284"/>
    </location>
</feature>
<evidence type="ECO:0000256" key="3">
    <source>
        <dbReference type="ARBA" id="ARBA00022801"/>
    </source>
</evidence>
<accession>K1Q5N8</accession>
<dbReference type="InterPro" id="IPR027417">
    <property type="entry name" value="P-loop_NTPase"/>
</dbReference>
<evidence type="ECO:0000256" key="1">
    <source>
        <dbReference type="ARBA" id="ARBA00007913"/>
    </source>
</evidence>
<feature type="compositionally biased region" description="Polar residues" evidence="6">
    <location>
        <begin position="2228"/>
        <end position="2239"/>
    </location>
</feature>
<dbReference type="InterPro" id="IPR050534">
    <property type="entry name" value="Coronavir_polyprotein_1ab"/>
</dbReference>
<dbReference type="SUPFAM" id="SSF52540">
    <property type="entry name" value="P-loop containing nucleoside triphosphate hydrolases"/>
    <property type="match status" value="2"/>
</dbReference>
<evidence type="ECO:0000256" key="2">
    <source>
        <dbReference type="ARBA" id="ARBA00022741"/>
    </source>
</evidence>
<dbReference type="InterPro" id="IPR001900">
    <property type="entry name" value="RNase_II/R"/>
</dbReference>
<dbReference type="GO" id="GO:0005524">
    <property type="term" value="F:ATP binding"/>
    <property type="evidence" value="ECO:0007669"/>
    <property type="project" value="UniProtKB-KW"/>
</dbReference>
<proteinExistence type="inferred from homology"/>
<feature type="compositionally biased region" description="Basic and acidic residues" evidence="6">
    <location>
        <begin position="2164"/>
        <end position="2173"/>
    </location>
</feature>
<dbReference type="GO" id="GO:0043139">
    <property type="term" value="F:5'-3' DNA helicase activity"/>
    <property type="evidence" value="ECO:0007669"/>
    <property type="project" value="TreeGrafter"/>
</dbReference>
<dbReference type="GO" id="GO:0016787">
    <property type="term" value="F:hydrolase activity"/>
    <property type="evidence" value="ECO:0007669"/>
    <property type="project" value="UniProtKB-KW"/>
</dbReference>
<dbReference type="SUPFAM" id="SSF50249">
    <property type="entry name" value="Nucleic acid-binding proteins"/>
    <property type="match status" value="2"/>
</dbReference>
<dbReference type="Gene3D" id="3.40.50.300">
    <property type="entry name" value="P-loop containing nucleotide triphosphate hydrolases"/>
    <property type="match status" value="3"/>
</dbReference>
<dbReference type="Gene3D" id="2.40.50.690">
    <property type="match status" value="1"/>
</dbReference>
<dbReference type="PANTHER" id="PTHR43788:SF16">
    <property type="entry name" value="HELICASE WITH ZINC FINGER 2"/>
    <property type="match status" value="1"/>
</dbReference>
<dbReference type="EMBL" id="JH817548">
    <property type="protein sequence ID" value="EKC29228.1"/>
    <property type="molecule type" value="Genomic_DNA"/>
</dbReference>
<keyword evidence="4" id="KW-0347">Helicase</keyword>
<dbReference type="InParanoid" id="K1Q5N8"/>
<protein>
    <recommendedName>
        <fullName evidence="7">RNB domain-containing protein</fullName>
    </recommendedName>
</protein>
<keyword evidence="2" id="KW-0547">Nucleotide-binding</keyword>
<dbReference type="InterPro" id="IPR041677">
    <property type="entry name" value="DNA2/NAM7_AAA_11"/>
</dbReference>
<organism evidence="8">
    <name type="scientific">Magallana gigas</name>
    <name type="common">Pacific oyster</name>
    <name type="synonym">Crassostrea gigas</name>
    <dbReference type="NCBI Taxonomy" id="29159"/>
    <lineage>
        <taxon>Eukaryota</taxon>
        <taxon>Metazoa</taxon>
        <taxon>Spiralia</taxon>
        <taxon>Lophotrochozoa</taxon>
        <taxon>Mollusca</taxon>
        <taxon>Bivalvia</taxon>
        <taxon>Autobranchia</taxon>
        <taxon>Pteriomorphia</taxon>
        <taxon>Ostreida</taxon>
        <taxon>Ostreoidea</taxon>
        <taxon>Ostreidae</taxon>
        <taxon>Magallana</taxon>
    </lineage>
</organism>
<sequence>MPGRRRRNFKGNYRQGSISTLSSTFRRRQSGQFRSPALSRCSSGSIFSNATNAFSNSDSDVPDDTDAVSETDFEHREPLEIELSENSKEYFEELDSEFTSTRYEQSRLLYSNDDNSEYSRILQDDIMQHGLELANEDDFQDNDKEETFYEEMIPKEHLEETLKNEPHRYKRCKFTVQNAHESTCKVLDIPDVDGLEEIQISGRSKAGRTFNGDIVLVEVYNYEKYTKQFIDRYKRDINRNNKLHKVYGKVVGVFERNRTEDIKHPVFVCVLDDTSNFLMRPVCRAVPKLNIIHDFRNPNFILVHKYDPQSTRLSFHYPFQIDPRVIKSFTFQVVFIRWTDFYPYPLAAVINVIKIEETPSSALQNLRLQHHVPKFYRKDTVIETERTVRKFSLEKVKRKKDRNDLTDLKVFTIDPFGSQDLDDALSIETSDENYQIGVHIADVGAAIHKNDAIDLEAQERTCTFYPGQGIKPYHMLPEPFSTDICSLIPDVPRPAITVLFTLGKEEFDFKAFEVKKTTVKSVQQFTYEEVQKIIDGDCSTGELDKRILLLFKIAKTFRRKRIRDAMFAFPVETKLNDTQSSVLNTKEAHYLVEEFMILANRCIAQYLWGVFPDVLPVRCQEVPLEEMVNKWIEQNNPIVNMVLKLQEVEPKREFKIGLHQIQNPIRYIHVMPFQKWVWESLLECTRKNDMKAAARIIGTDELHPLQCLALEEWTSFQETAVYKCTGTRGNESIFHFSLRMNLYVHFTSPIRRYPDLIINRLIHAALEKRKCPYLPEEVHDLCGRFNSTMRRARKFQKQCQLMSWGFQLKKTPQIVHGFVKEFTEKSVSIIIPGLRRLPVYCRDIPLNLLHLSEKPTVSRKQEEKYNLMILKWSQRLYDVTGRPVTRSGWLEPDAKAAFCKQINPHTKARFVMQETWKAILKMILEENISELRKLFTEKHVKDNFGLDEDKHNFVKTCKNTVLDHSSEVESGNVIKQGCEYSMSFSRGQIVTVQLSAEPMKGILSPTMQLFDMTRSIKHCLQHTRDPIKFLSDYSILKPLKIYYTTTKYLSIWLPLHEMEAVTSAVGEDSCTINNVSVEFTDKRHGHFYLTRRFCDQRDIDFSRMTEDFIIFGEDDSDQQVIFNNNFVCLKSEHVYKKPSKARENVPLDPDDRLNWILHGQITDIEKIKPLPKDETLEQTPRQRQSTKNRFKVKFKLHEASCDPSDGMLYDENPSTCSVEIISKSETDVRIEAVLKCLGQSTDLAKKIALNGGRSNQLNSWYMKIAKRMNVEVNLPNIVSNNEYQKNAIKKALTSTFTLIHGPPGTGKTYTGTKLVYLFDKINSRMQEEGHAKMQLVFCGPNNKSVDLVARWMHLKYGNECPDIVRIYGNSLENKDFPTLGKYFSKRASAREAKPDPQLEGISVHRLIRLKDKPYAEKIRKFDEMFQKYNDGQYEPTLEDLKKYRKIISEASQEELKQHSVIFCTTAVATSPRFIKATSGRIQQLIIDEAGMCTEPESIAAIIATKAQQVVLIGDHKQLRPVLKSNYAAELGLEKSLFERYSDRAKMLQIQYRMHPGICEFPSNEFYDGKLQTGSSPKWDIQNPLKIWINRDNIPIVFCHVEGEEEYLTVSAEEGNEQSCSNKQEVEKVVKILKHLLEHEGLDLSDKENLNIMSQYNAQCHQIRLAVSDIAENVNVNTVVASQGGEWNYVIFSTVRSLPRYRIEKKPTLGWCKKSLGFISDEHQINVALTRARRGLIIIGNKYLLSSDPVWKNLIYHYARLGCVVEDYEEFPRSSSNHKVPGGSMYLQSKTASNSKKYSDNRVPKRKTIKHQLTKETEEDFYRGTDQEEEMHQRRYLTYERTGVGILKKSEEFFYPEDNIKKHSAPLNSMEADSNWQLFHQAIEVCLERGDIDKAKIFLEQLYVSIGLYHSEEQDDEVTSEAYNVCLAEALQLNETAIAVKCFYRVKLHAQDYIHPGQMWADVLTNEELSLAKKLTILRDVQSILKDYEENSVKLRQCIQELQFCYQMLLLRYTNDSSCTAIILRDVLLFDVGSGWYQLEKGNPTSVCVACKKLEKSHNSDPNLALVMELWATALERLGMLDVAINKAENAIAMANSRHNKASFEKLLARLQLKLSQTQEEQTKPKHESETNQNKTKEKLDRRQRRPNKKDSKQLKVRKSSKVQENGKDEKDSVEIDEANSSPSKSDEDFEIVPTLADNSPKSWKDVTDFDLPVGKPKRKRRRHRTGDSGLSSTGNQSRTIDQESEGQSEESFVFSNLHQADLQDSEDEFQPIPKSSLHSLHSSSQTAEDQTLLYLRQNEDSNGDEVVQEDTFFNESCEGQMNFPEMKSGLIHDIDEMILRNGIELSERFIVSFSRSKKKFAEYPTLYSKEEALRLCSKDPHKYKHCKINIENAHGAVCTNLNDNDSVKSIEISGRSKCGKVYSEDEVVVEIISEQPECIPRLNKVINANLQCTDKIYGKVVGITKRTRFAEIKNPVFLCTIDTESHLMKPLCKTVPKISVLRHNCENQFQVETYRLDEKMKDLKFEEVRQFDPANRKGYLFLVCLINWNELYPVGAILSVHSFSESIASSLKVLCLQNQIPTHYKPETVERTNEIVQNPLHERPGKIRENLADELLVFTIDPPGSKDLDDALSIRIYNELITREKVNPRQINVISQYNAQCSAIKEAMKKEKFINYNVNTVVASQGGEWDYVIFSTVRSLPDYRIEPNPTFGWCKQNLGFITDQHQINVALTRARKGLIIIGNKNLMKCDKVWKELLEHYGRQGCVVDAECVKSRRHKKKQKQKEASKEEFYS</sequence>
<dbReference type="InterPro" id="IPR056787">
    <property type="entry name" value="OB_HELZ2"/>
</dbReference>
<dbReference type="Pfam" id="PF13086">
    <property type="entry name" value="AAA_11"/>
    <property type="match status" value="1"/>
</dbReference>
<evidence type="ECO:0000256" key="5">
    <source>
        <dbReference type="ARBA" id="ARBA00022840"/>
    </source>
</evidence>
<dbReference type="Pfam" id="PF00773">
    <property type="entry name" value="RNB"/>
    <property type="match status" value="1"/>
</dbReference>
<dbReference type="HOGENOM" id="CLU_226885_0_0_1"/>
<dbReference type="FunFam" id="3.40.50.300:FF:001313">
    <property type="entry name" value="Helicase with zinc finger domain 2"/>
    <property type="match status" value="1"/>
</dbReference>
<feature type="compositionally biased region" description="Basic residues" evidence="6">
    <location>
        <begin position="2215"/>
        <end position="2224"/>
    </location>
</feature>
<dbReference type="Pfam" id="PF13087">
    <property type="entry name" value="AAA_12"/>
    <property type="match status" value="2"/>
</dbReference>
<keyword evidence="5" id="KW-0067">ATP-binding</keyword>
<evidence type="ECO:0000259" key="7">
    <source>
        <dbReference type="SMART" id="SM00955"/>
    </source>
</evidence>
<dbReference type="GO" id="GO:0004540">
    <property type="term" value="F:RNA nuclease activity"/>
    <property type="evidence" value="ECO:0007669"/>
    <property type="project" value="InterPro"/>
</dbReference>